<dbReference type="Gene3D" id="2.60.40.2620">
    <property type="entry name" value="Fimbrillin-like"/>
    <property type="match status" value="1"/>
</dbReference>
<accession>A0A3S4X8F1</accession>
<dbReference type="RefSeq" id="WP_018919581.1">
    <property type="nucleotide sequence ID" value="NZ_LR134384.1"/>
</dbReference>
<dbReference type="InterPro" id="IPR042278">
    <property type="entry name" value="Mfa-like_1_N"/>
</dbReference>
<dbReference type="PROSITE" id="PS51257">
    <property type="entry name" value="PROKAR_LIPOPROTEIN"/>
    <property type="match status" value="1"/>
</dbReference>
<evidence type="ECO:0008006" key="4">
    <source>
        <dbReference type="Google" id="ProtNLM"/>
    </source>
</evidence>
<dbReference type="InterPro" id="IPR025049">
    <property type="entry name" value="Mfa-like_1"/>
</dbReference>
<feature type="signal peptide" evidence="1">
    <location>
        <begin position="1"/>
        <end position="20"/>
    </location>
</feature>
<dbReference type="GeneID" id="85013000"/>
<evidence type="ECO:0000313" key="3">
    <source>
        <dbReference type="Proteomes" id="UP000274578"/>
    </source>
</evidence>
<organism evidence="2 3">
    <name type="scientific">Segatella oris</name>
    <dbReference type="NCBI Taxonomy" id="28135"/>
    <lineage>
        <taxon>Bacteria</taxon>
        <taxon>Pseudomonadati</taxon>
        <taxon>Bacteroidota</taxon>
        <taxon>Bacteroidia</taxon>
        <taxon>Bacteroidales</taxon>
        <taxon>Prevotellaceae</taxon>
        <taxon>Segatella</taxon>
    </lineage>
</organism>
<dbReference type="Proteomes" id="UP000274578">
    <property type="component" value="Chromosome 1"/>
</dbReference>
<sequence length="676" mass="72408">MKLQIVKMLAVAALFGGLTACNNELTEPQADQVPENAVRITASINNPFATTRSMPLGTVEDQAKFKEGDEILVTSYSGQHAIYRFDGSAWTPTDGKYLLWKDDNQTETFAAFYPAEWGLARFGIASYAFPTDQSSKDKIAKADLMQTNLNQTKTKDALHFTMGRFTARLIVKIAGFKSEFPANAKVENVKFHNQTYGTPATYTPYADGRGEAGSTYTVLVRDASADHTVSLTVGGKAMTAKLQDYSYDVGKSYTYNLTVGKEKLEVGEVTVADWTGREVIPGGEANLSKWDGVTTSAVTPEADGRTYNIKDAEEWVWLCEQVGNNTIPTNGLIVNLIADLNFGGHEMYPLGYTKDNASGKAVGFWGTLNGNHHTIKELKMTKGTYRHLGFIAQLYPNSTVKDLTVECDIKGNCDDTGSEAVTIGGIAGNCMGGTMQNCTVKGTVSSDKIAVYMGGLIGYFYGGTMMQCSNYANVVSLSDDSRIIGGVAGCVADLLLSGYDMPSFMIACVNYGTISVRGDGRAGGITGEAEENQNKPNDVRNTFVACYNVGDIKVVEGKTYVGEQASGLCTATSEKSTALYGCFSAGTLPQNGKPGVSVCKPYGNGVFALSDASDDLPESVGIADTGKNCGKKTRADLNSPATIKAMNDAIEAFNAKEPTHACTYRFKAGPTYPVLK</sequence>
<gene>
    <name evidence="2" type="ORF">NCTC13071_02236</name>
</gene>
<evidence type="ECO:0000313" key="2">
    <source>
        <dbReference type="EMBL" id="VEH16213.1"/>
    </source>
</evidence>
<protein>
    <recommendedName>
        <fullName evidence="4">The GLUG motif</fullName>
    </recommendedName>
</protein>
<dbReference type="Gene3D" id="2.160.20.110">
    <property type="match status" value="1"/>
</dbReference>
<dbReference type="KEGG" id="poc:NCTC13071_02236"/>
<dbReference type="Pfam" id="PF13149">
    <property type="entry name" value="Mfa_like_1"/>
    <property type="match status" value="1"/>
</dbReference>
<reference evidence="2 3" key="1">
    <citation type="submission" date="2018-12" db="EMBL/GenBank/DDBJ databases">
        <authorList>
            <consortium name="Pathogen Informatics"/>
        </authorList>
    </citation>
    <scope>NUCLEOTIDE SEQUENCE [LARGE SCALE GENOMIC DNA]</scope>
    <source>
        <strain evidence="2 3">NCTC13071</strain>
    </source>
</reference>
<proteinExistence type="predicted"/>
<dbReference type="Gene3D" id="2.60.40.2630">
    <property type="match status" value="1"/>
</dbReference>
<dbReference type="CDD" id="cd13121">
    <property type="entry name" value="BF2867_like_C"/>
    <property type="match status" value="1"/>
</dbReference>
<name>A0A3S4X8F1_9BACT</name>
<feature type="chain" id="PRO_5018615852" description="The GLUG motif" evidence="1">
    <location>
        <begin position="21"/>
        <end position="676"/>
    </location>
</feature>
<dbReference type="EMBL" id="LR134384">
    <property type="protein sequence ID" value="VEH16213.1"/>
    <property type="molecule type" value="Genomic_DNA"/>
</dbReference>
<keyword evidence="1" id="KW-0732">Signal</keyword>
<dbReference type="CDD" id="cd13120">
    <property type="entry name" value="BF2867_like_N"/>
    <property type="match status" value="1"/>
</dbReference>
<evidence type="ECO:0000256" key="1">
    <source>
        <dbReference type="SAM" id="SignalP"/>
    </source>
</evidence>
<dbReference type="AlphaFoldDB" id="A0A3S4X8F1"/>